<evidence type="ECO:0000256" key="1">
    <source>
        <dbReference type="ARBA" id="ARBA00001966"/>
    </source>
</evidence>
<name>A0A381NSC2_9ZZZZ</name>
<evidence type="ECO:0000313" key="16">
    <source>
        <dbReference type="EMBL" id="SUZ56748.1"/>
    </source>
</evidence>
<dbReference type="PROSITE" id="PS00641">
    <property type="entry name" value="COMPLEX1_75K_1"/>
    <property type="match status" value="1"/>
</dbReference>
<dbReference type="GO" id="GO:0042773">
    <property type="term" value="P:ATP synthesis coupled electron transport"/>
    <property type="evidence" value="ECO:0007669"/>
    <property type="project" value="InterPro"/>
</dbReference>
<comment type="cofactor">
    <cofactor evidence="1">
        <name>[4Fe-4S] cluster</name>
        <dbReference type="ChEBI" id="CHEBI:49883"/>
    </cofactor>
</comment>
<dbReference type="PROSITE" id="PS00643">
    <property type="entry name" value="COMPLEX1_75K_3"/>
    <property type="match status" value="1"/>
</dbReference>
<keyword evidence="8" id="KW-0408">Iron</keyword>
<dbReference type="NCBIfam" id="TIGR01973">
    <property type="entry name" value="NuoG"/>
    <property type="match status" value="1"/>
</dbReference>
<gene>
    <name evidence="16" type="ORF">METZ01_LOCUS9602</name>
</gene>
<evidence type="ECO:0000256" key="7">
    <source>
        <dbReference type="ARBA" id="ARBA00022967"/>
    </source>
</evidence>
<accession>A0A381NSC2</accession>
<protein>
    <recommendedName>
        <fullName evidence="17">4Fe-4S Mo/W bis-MGD-type domain-containing protein</fullName>
    </recommendedName>
</protein>
<evidence type="ECO:0000256" key="3">
    <source>
        <dbReference type="ARBA" id="ARBA00022485"/>
    </source>
</evidence>
<evidence type="ECO:0000256" key="13">
    <source>
        <dbReference type="SAM" id="MobiDB-lite"/>
    </source>
</evidence>
<evidence type="ECO:0000259" key="14">
    <source>
        <dbReference type="PROSITE" id="PS51669"/>
    </source>
</evidence>
<dbReference type="InterPro" id="IPR054351">
    <property type="entry name" value="NADH_UbQ_OxRdtase_ferredoxin"/>
</dbReference>
<evidence type="ECO:0000256" key="10">
    <source>
        <dbReference type="ARBA" id="ARBA00023027"/>
    </source>
</evidence>
<dbReference type="PANTHER" id="PTHR43105">
    <property type="entry name" value="RESPIRATORY NITRATE REDUCTASE"/>
    <property type="match status" value="1"/>
</dbReference>
<dbReference type="GO" id="GO:0046872">
    <property type="term" value="F:metal ion binding"/>
    <property type="evidence" value="ECO:0007669"/>
    <property type="project" value="UniProtKB-KW"/>
</dbReference>
<keyword evidence="9" id="KW-0411">Iron-sulfur</keyword>
<dbReference type="GO" id="GO:0016020">
    <property type="term" value="C:membrane"/>
    <property type="evidence" value="ECO:0007669"/>
    <property type="project" value="InterPro"/>
</dbReference>
<dbReference type="SUPFAM" id="SSF54862">
    <property type="entry name" value="4Fe-4S ferredoxins"/>
    <property type="match status" value="1"/>
</dbReference>
<dbReference type="InterPro" id="IPR050123">
    <property type="entry name" value="Prok_molybdopt-oxidoreductase"/>
</dbReference>
<dbReference type="Pfam" id="PF00384">
    <property type="entry name" value="Molybdopterin"/>
    <property type="match status" value="1"/>
</dbReference>
<keyword evidence="4" id="KW-0001">2Fe-2S</keyword>
<dbReference type="PROSITE" id="PS51669">
    <property type="entry name" value="4FE4S_MOW_BIS_MGD"/>
    <property type="match status" value="1"/>
</dbReference>
<dbReference type="InterPro" id="IPR006963">
    <property type="entry name" value="Mopterin_OxRdtase_4Fe-4S_dom"/>
</dbReference>
<evidence type="ECO:0000256" key="5">
    <source>
        <dbReference type="ARBA" id="ARBA00022719"/>
    </source>
</evidence>
<feature type="region of interest" description="Disordered" evidence="13">
    <location>
        <begin position="675"/>
        <end position="708"/>
    </location>
</feature>
<keyword evidence="3" id="KW-0004">4Fe-4S</keyword>
<sequence length="897" mass="96101">MLHAVLSQQLNLPYFCWHPAMDSVGACRQCAIIQYADEDDERGRLGMACMTDVVDGMRISIAAPQAADFRESVIEWLMENHPHDCPVCEEGGECHLQDMTVMTGHSVRKYRGAKRTWENQNLGPFIGHEMNRCITCYRCVRYYRDYAGGNDLSAFGSRSRMYFGRSEDGPLESEFSGNLVEVCPTGVFTDKPFATHYTRKWDLQSAPSVCPGCAVGCNLFPGERYGVLKRVQNRYHGELNGYFLCDRGRFGSHFINSDLRIRHAGVRAPDGVFEANGTSNAVAEAAKLVTGGAIGIGSPRASFEANFALKKLVGDERFCSGLGDNEAMLIELALSIQQEGGADIPSLADVEAADAILILGEDVLNTAPRIALAVRQAVRAESFSMAEEAGIPSWQDAGVRGHAQGALSPLFIASVAATRLDDVASATLGGAPQDIARVGFAIAHEIDPTYAVDDIELPDAGIDFSRQAMAALCSAKRPLVVSGTGTGDPDVLRAAANVAWALKARGSNPALLLAPLEANSFGVGLLGGGLSMTEALDAMASGSPAVVLENDLYRRADAQRVSVACSESTMLVLDSLENETAEHAAILMPTSTYAESTGTYVNYETRAQRFYQVFEPDQEIRPAWRWISDISGALDSRGTGWSNVNELIEECATGTYAALATISPAPDYRVEGGARIPRQPHRYSGRTAMRAQVSVHEPKTTVDDETPFNYSMEGQNLGRQDGAAVPFVWSPGWNSNQSVFKFQQEVGGALLGGDPGALLVVSKNDSDDKSRATKFREVPGAFVATSAFLVVPAYAIFGSDELSNASWPIAQRMPAPFALLNVADADKLGVQAGEGISGTGLTTSLEVRIDDRIPAGLVGVVQGLPGTHVTPTGRVELSVDSDFVPRPGGHPDVIARG</sequence>
<evidence type="ECO:0000256" key="9">
    <source>
        <dbReference type="ARBA" id="ARBA00023014"/>
    </source>
</evidence>
<dbReference type="SUPFAM" id="SSF53706">
    <property type="entry name" value="Formate dehydrogenase/DMSO reductase, domains 1-3"/>
    <property type="match status" value="1"/>
</dbReference>
<dbReference type="InterPro" id="IPR019574">
    <property type="entry name" value="NADH_UbQ_OxRdtase_Gsu_4Fe4S-bd"/>
</dbReference>
<evidence type="ECO:0000256" key="4">
    <source>
        <dbReference type="ARBA" id="ARBA00022714"/>
    </source>
</evidence>
<dbReference type="EMBL" id="UINC01000521">
    <property type="protein sequence ID" value="SUZ56748.1"/>
    <property type="molecule type" value="Genomic_DNA"/>
</dbReference>
<dbReference type="InterPro" id="IPR000283">
    <property type="entry name" value="NADH_UbQ_OxRdtase_75kDa_su_CS"/>
</dbReference>
<dbReference type="GO" id="GO:0008137">
    <property type="term" value="F:NADH dehydrogenase (ubiquinone) activity"/>
    <property type="evidence" value="ECO:0007669"/>
    <property type="project" value="InterPro"/>
</dbReference>
<dbReference type="SMART" id="SM00926">
    <property type="entry name" value="Molybdop_Fe4S4"/>
    <property type="match status" value="1"/>
</dbReference>
<evidence type="ECO:0000256" key="11">
    <source>
        <dbReference type="ARBA" id="ARBA00023075"/>
    </source>
</evidence>
<dbReference type="PROSITE" id="PS51839">
    <property type="entry name" value="4FE4S_HC3"/>
    <property type="match status" value="1"/>
</dbReference>
<dbReference type="AlphaFoldDB" id="A0A381NSC2"/>
<dbReference type="SUPFAM" id="SSF50692">
    <property type="entry name" value="ADC-like"/>
    <property type="match status" value="1"/>
</dbReference>
<dbReference type="SUPFAM" id="SSF54292">
    <property type="entry name" value="2Fe-2S ferredoxin-like"/>
    <property type="match status" value="1"/>
</dbReference>
<dbReference type="Pfam" id="PF04879">
    <property type="entry name" value="Molybdop_Fe4S4"/>
    <property type="match status" value="1"/>
</dbReference>
<keyword evidence="6" id="KW-0479">Metal-binding</keyword>
<evidence type="ECO:0000259" key="15">
    <source>
        <dbReference type="PROSITE" id="PS51839"/>
    </source>
</evidence>
<dbReference type="PANTHER" id="PTHR43105:SF10">
    <property type="entry name" value="NADH-QUINONE OXIDOREDUCTASE SUBUNIT G"/>
    <property type="match status" value="1"/>
</dbReference>
<feature type="domain" description="4Fe-4S Mo/W bis-MGD-type" evidence="14">
    <location>
        <begin position="203"/>
        <end position="259"/>
    </location>
</feature>
<evidence type="ECO:0000256" key="6">
    <source>
        <dbReference type="ARBA" id="ARBA00022723"/>
    </source>
</evidence>
<dbReference type="Pfam" id="PF13510">
    <property type="entry name" value="Fer2_4"/>
    <property type="match status" value="1"/>
</dbReference>
<evidence type="ECO:0000256" key="8">
    <source>
        <dbReference type="ARBA" id="ARBA00023004"/>
    </source>
</evidence>
<dbReference type="SMART" id="SM00929">
    <property type="entry name" value="NADH-G_4Fe-4S_3"/>
    <property type="match status" value="1"/>
</dbReference>
<comment type="cofactor">
    <cofactor evidence="12">
        <name>[2Fe-2S] cluster</name>
        <dbReference type="ChEBI" id="CHEBI:190135"/>
    </cofactor>
</comment>
<dbReference type="GO" id="GO:0051539">
    <property type="term" value="F:4 iron, 4 sulfur cluster binding"/>
    <property type="evidence" value="ECO:0007669"/>
    <property type="project" value="UniProtKB-KW"/>
</dbReference>
<evidence type="ECO:0008006" key="17">
    <source>
        <dbReference type="Google" id="ProtNLM"/>
    </source>
</evidence>
<dbReference type="GO" id="GO:0048038">
    <property type="term" value="F:quinone binding"/>
    <property type="evidence" value="ECO:0007669"/>
    <property type="project" value="UniProtKB-KW"/>
</dbReference>
<dbReference type="Pfam" id="PF22117">
    <property type="entry name" value="Fer4_Nqo3"/>
    <property type="match status" value="1"/>
</dbReference>
<evidence type="ECO:0000256" key="12">
    <source>
        <dbReference type="ARBA" id="ARBA00034078"/>
    </source>
</evidence>
<dbReference type="GO" id="GO:0051537">
    <property type="term" value="F:2 iron, 2 sulfur cluster binding"/>
    <property type="evidence" value="ECO:0007669"/>
    <property type="project" value="UniProtKB-KW"/>
</dbReference>
<keyword evidence="10" id="KW-0520">NAD</keyword>
<proteinExistence type="inferred from homology"/>
<dbReference type="Gene3D" id="3.30.200.210">
    <property type="match status" value="1"/>
</dbReference>
<feature type="domain" description="4Fe-4S His(Cys)3-ligated-type" evidence="15">
    <location>
        <begin position="65"/>
        <end position="104"/>
    </location>
</feature>
<dbReference type="InterPro" id="IPR010228">
    <property type="entry name" value="NADH_UbQ_OxRdtase_Gsu"/>
</dbReference>
<dbReference type="Gene3D" id="3.40.50.740">
    <property type="match status" value="1"/>
</dbReference>
<evidence type="ECO:0000256" key="2">
    <source>
        <dbReference type="ARBA" id="ARBA00005404"/>
    </source>
</evidence>
<organism evidence="16">
    <name type="scientific">marine metagenome</name>
    <dbReference type="NCBI Taxonomy" id="408172"/>
    <lineage>
        <taxon>unclassified sequences</taxon>
        <taxon>metagenomes</taxon>
        <taxon>ecological metagenomes</taxon>
    </lineage>
</organism>
<dbReference type="InterPro" id="IPR001041">
    <property type="entry name" value="2Fe-2S_ferredoxin-type"/>
</dbReference>
<reference evidence="16" key="1">
    <citation type="submission" date="2018-05" db="EMBL/GenBank/DDBJ databases">
        <authorList>
            <person name="Lanie J.A."/>
            <person name="Ng W.-L."/>
            <person name="Kazmierczak K.M."/>
            <person name="Andrzejewski T.M."/>
            <person name="Davidsen T.M."/>
            <person name="Wayne K.J."/>
            <person name="Tettelin H."/>
            <person name="Glass J.I."/>
            <person name="Rusch D."/>
            <person name="Podicherti R."/>
            <person name="Tsui H.-C.T."/>
            <person name="Winkler M.E."/>
        </authorList>
    </citation>
    <scope>NUCLEOTIDE SEQUENCE</scope>
</reference>
<dbReference type="Gene3D" id="3.10.20.740">
    <property type="match status" value="1"/>
</dbReference>
<keyword evidence="5" id="KW-0874">Quinone</keyword>
<dbReference type="InterPro" id="IPR009010">
    <property type="entry name" value="Asp_de-COase-like_dom_sf"/>
</dbReference>
<dbReference type="Pfam" id="PF10588">
    <property type="entry name" value="NADH-G_4Fe-4S_3"/>
    <property type="match status" value="1"/>
</dbReference>
<dbReference type="InterPro" id="IPR036010">
    <property type="entry name" value="2Fe-2S_ferredoxin-like_sf"/>
</dbReference>
<comment type="similarity">
    <text evidence="2">Belongs to the complex I 75 kDa subunit family.</text>
</comment>
<dbReference type="PROSITE" id="PS00642">
    <property type="entry name" value="COMPLEX1_75K_2"/>
    <property type="match status" value="1"/>
</dbReference>
<dbReference type="CDD" id="cd00207">
    <property type="entry name" value="fer2"/>
    <property type="match status" value="1"/>
</dbReference>
<keyword evidence="11" id="KW-0830">Ubiquinone</keyword>
<dbReference type="InterPro" id="IPR006656">
    <property type="entry name" value="Mopterin_OxRdtase"/>
</dbReference>
<dbReference type="GO" id="GO:0003954">
    <property type="term" value="F:NADH dehydrogenase activity"/>
    <property type="evidence" value="ECO:0007669"/>
    <property type="project" value="TreeGrafter"/>
</dbReference>
<dbReference type="CDD" id="cd02788">
    <property type="entry name" value="MopB_CT_NDH-1_NuoG2-N7"/>
    <property type="match status" value="1"/>
</dbReference>
<keyword evidence="7" id="KW-1278">Translocase</keyword>